<sequence>MGECERLLKGHNSWVSSVVFSHDSKKVASASNDETIRIWDIEIGECERMLEGHNSWVSSVVFSYDSKKVASGCDDKTIRIWDAETGDIGL</sequence>
<evidence type="ECO:0000313" key="4">
    <source>
        <dbReference type="EMBL" id="CEG03950.1"/>
    </source>
</evidence>
<keyword evidence="2" id="KW-0677">Repeat</keyword>
<dbReference type="SMART" id="SM00320">
    <property type="entry name" value="WD40"/>
    <property type="match status" value="2"/>
</dbReference>
<name>A0A090ME36_9HYPO</name>
<dbReference type="PROSITE" id="PS00678">
    <property type="entry name" value="WD_REPEATS_1"/>
    <property type="match status" value="2"/>
</dbReference>
<comment type="caution">
    <text evidence="4">The sequence shown here is derived from an EMBL/GenBank/DDBJ whole genome shotgun (WGS) entry which is preliminary data.</text>
</comment>
<protein>
    <submittedName>
        <fullName evidence="4">WGS project CBMG000000000 data, contig CS5907-c003491</fullName>
    </submittedName>
</protein>
<dbReference type="InterPro" id="IPR001680">
    <property type="entry name" value="WD40_rpt"/>
</dbReference>
<dbReference type="InterPro" id="IPR019775">
    <property type="entry name" value="WD40_repeat_CS"/>
</dbReference>
<dbReference type="PANTHER" id="PTHR19848:SF8">
    <property type="entry name" value="F-BOX AND WD REPEAT DOMAIN CONTAINING 7"/>
    <property type="match status" value="1"/>
</dbReference>
<dbReference type="PROSITE" id="PS50082">
    <property type="entry name" value="WD_REPEATS_2"/>
    <property type="match status" value="2"/>
</dbReference>
<dbReference type="InterPro" id="IPR020472">
    <property type="entry name" value="WD40_PAC1"/>
</dbReference>
<dbReference type="InterPro" id="IPR036322">
    <property type="entry name" value="WD40_repeat_dom_sf"/>
</dbReference>
<organism evidence="4">
    <name type="scientific">Fusarium acuminatum CS5907</name>
    <dbReference type="NCBI Taxonomy" id="1318461"/>
    <lineage>
        <taxon>Eukaryota</taxon>
        <taxon>Fungi</taxon>
        <taxon>Dikarya</taxon>
        <taxon>Ascomycota</taxon>
        <taxon>Pezizomycotina</taxon>
        <taxon>Sordariomycetes</taxon>
        <taxon>Hypocreomycetidae</taxon>
        <taxon>Hypocreales</taxon>
        <taxon>Nectriaceae</taxon>
        <taxon>Fusarium</taxon>
        <taxon>Fusarium tricinctum species complex</taxon>
    </lineage>
</organism>
<dbReference type="Gene3D" id="2.130.10.10">
    <property type="entry name" value="YVTN repeat-like/Quinoprotein amine dehydrogenase"/>
    <property type="match status" value="1"/>
</dbReference>
<dbReference type="PANTHER" id="PTHR19848">
    <property type="entry name" value="WD40 REPEAT PROTEIN"/>
    <property type="match status" value="1"/>
</dbReference>
<dbReference type="Pfam" id="PF00400">
    <property type="entry name" value="WD40"/>
    <property type="match status" value="2"/>
</dbReference>
<feature type="repeat" description="WD" evidence="3">
    <location>
        <begin position="8"/>
        <end position="49"/>
    </location>
</feature>
<evidence type="ECO:0000256" key="2">
    <source>
        <dbReference type="ARBA" id="ARBA00022737"/>
    </source>
</evidence>
<evidence type="ECO:0000256" key="3">
    <source>
        <dbReference type="PROSITE-ProRule" id="PRU00221"/>
    </source>
</evidence>
<gene>
    <name evidence="4" type="ORF">BN851_0143520</name>
</gene>
<dbReference type="InterPro" id="IPR015943">
    <property type="entry name" value="WD40/YVTN_repeat-like_dom_sf"/>
</dbReference>
<proteinExistence type="predicted"/>
<dbReference type="SUPFAM" id="SSF50978">
    <property type="entry name" value="WD40 repeat-like"/>
    <property type="match status" value="1"/>
</dbReference>
<feature type="repeat" description="WD" evidence="3">
    <location>
        <begin position="50"/>
        <end position="90"/>
    </location>
</feature>
<dbReference type="PRINTS" id="PR00320">
    <property type="entry name" value="GPROTEINBRPT"/>
</dbReference>
<reference evidence="4" key="1">
    <citation type="submission" date="2013-05" db="EMBL/GenBank/DDBJ databases">
        <title>Draft genome sequences of six wheat associated Fusarium spp. isolates.</title>
        <authorList>
            <person name="Moolhuijzen P.M."/>
            <person name="Manners J.M."/>
            <person name="Wilcox S."/>
            <person name="Bellgard M.I."/>
            <person name="Gardiner D.M."/>
        </authorList>
    </citation>
    <scope>NUCLEOTIDE SEQUENCE</scope>
    <source>
        <strain evidence="4">CS5907</strain>
    </source>
</reference>
<keyword evidence="1 3" id="KW-0853">WD repeat</keyword>
<evidence type="ECO:0000256" key="1">
    <source>
        <dbReference type="ARBA" id="ARBA00022574"/>
    </source>
</evidence>
<dbReference type="PROSITE" id="PS50294">
    <property type="entry name" value="WD_REPEATS_REGION"/>
    <property type="match status" value="2"/>
</dbReference>
<dbReference type="AlphaFoldDB" id="A0A090ME36"/>
<accession>A0A090ME36</accession>
<dbReference type="EMBL" id="CBMG010003463">
    <property type="protein sequence ID" value="CEG03950.1"/>
    <property type="molecule type" value="Genomic_DNA"/>
</dbReference>